<reference evidence="2 3" key="1">
    <citation type="submission" date="2018-11" db="EMBL/GenBank/DDBJ databases">
        <title>Phylogenetic determinants of toxin gene distribution in genomes of Brevibacillus laterosporus.</title>
        <authorList>
            <person name="Glare T.R."/>
            <person name="Durrant A."/>
            <person name="Berry C."/>
            <person name="Palma L."/>
            <person name="Ormskirk M."/>
            <person name="Cox M.O."/>
        </authorList>
    </citation>
    <scope>NUCLEOTIDE SEQUENCE [LARGE SCALE GENOMIC DNA]</scope>
    <source>
        <strain evidence="2 3">1821L</strain>
        <plasmid evidence="2 3">p1821L02</plasmid>
    </source>
</reference>
<organism evidence="2 3">
    <name type="scientific">Brevibacillus laterosporus</name>
    <name type="common">Bacillus laterosporus</name>
    <dbReference type="NCBI Taxonomy" id="1465"/>
    <lineage>
        <taxon>Bacteria</taxon>
        <taxon>Bacillati</taxon>
        <taxon>Bacillota</taxon>
        <taxon>Bacilli</taxon>
        <taxon>Bacillales</taxon>
        <taxon>Paenibacillaceae</taxon>
        <taxon>Brevibacillus</taxon>
    </lineage>
</organism>
<protein>
    <submittedName>
        <fullName evidence="2">Recombinase</fullName>
    </submittedName>
</protein>
<geneLocation type="plasmid" evidence="2 3">
    <name>p1821L02</name>
</geneLocation>
<proteinExistence type="predicted"/>
<sequence length="223" mass="24318">MNSSDSIKSIAEALANFNAEVSKVAKDANNPFFKNTYATLDQIIDEVRPILQKNGLSILQLPGGDGEKVALRTLLIHQSGEWIESEPLSMKPVKNDPQSVGSAITYARRYSMAAFLSLNTGEDDDGNAATHKRAPNNTPQNKSQPSNNGNKASEAQIKKLNTVMSKLISFGGTREQICNWLMQKEDVGQFNSMKDLTSAQVSKAIQYIESSITLKEKEGAPNA</sequence>
<accession>A0A518V278</accession>
<dbReference type="OrthoDB" id="149299at2"/>
<dbReference type="Pfam" id="PF04404">
    <property type="entry name" value="ERF"/>
    <property type="match status" value="1"/>
</dbReference>
<evidence type="ECO:0000313" key="2">
    <source>
        <dbReference type="EMBL" id="QDX91102.1"/>
    </source>
</evidence>
<keyword evidence="3" id="KW-1185">Reference proteome</keyword>
<keyword evidence="2" id="KW-0614">Plasmid</keyword>
<name>A0A518V278_BRELA</name>
<feature type="compositionally biased region" description="Polar residues" evidence="1">
    <location>
        <begin position="135"/>
        <end position="152"/>
    </location>
</feature>
<dbReference type="AlphaFoldDB" id="A0A518V278"/>
<dbReference type="EMBL" id="CP033462">
    <property type="protein sequence ID" value="QDX91102.1"/>
    <property type="molecule type" value="Genomic_DNA"/>
</dbReference>
<evidence type="ECO:0000313" key="3">
    <source>
        <dbReference type="Proteomes" id="UP000319432"/>
    </source>
</evidence>
<gene>
    <name evidence="2" type="ORF">EEL30_01085</name>
</gene>
<dbReference type="InterPro" id="IPR007499">
    <property type="entry name" value="ERF_bacteria_virus"/>
</dbReference>
<feature type="region of interest" description="Disordered" evidence="1">
    <location>
        <begin position="122"/>
        <end position="152"/>
    </location>
</feature>
<evidence type="ECO:0000256" key="1">
    <source>
        <dbReference type="SAM" id="MobiDB-lite"/>
    </source>
</evidence>
<dbReference type="Proteomes" id="UP000319432">
    <property type="component" value="Plasmid p1821L02"/>
</dbReference>